<feature type="chain" id="PRO_5038776577" description="Lipoprotein" evidence="2">
    <location>
        <begin position="28"/>
        <end position="185"/>
    </location>
</feature>
<protein>
    <recommendedName>
        <fullName evidence="5">Lipoprotein</fullName>
    </recommendedName>
</protein>
<dbReference type="Proteomes" id="UP000502706">
    <property type="component" value="Chromosome"/>
</dbReference>
<evidence type="ECO:0000313" key="4">
    <source>
        <dbReference type="Proteomes" id="UP000502706"/>
    </source>
</evidence>
<reference evidence="3 4" key="1">
    <citation type="submission" date="2019-10" db="EMBL/GenBank/DDBJ databases">
        <title>Rubrobacter sp nov SCSIO 52915 isolated from a deep-sea sediment in the South China Sea.</title>
        <authorList>
            <person name="Chen R.W."/>
        </authorList>
    </citation>
    <scope>NUCLEOTIDE SEQUENCE [LARGE SCALE GENOMIC DNA]</scope>
    <source>
        <strain evidence="3 4">SCSIO 52915</strain>
    </source>
</reference>
<keyword evidence="4" id="KW-1185">Reference proteome</keyword>
<gene>
    <name evidence="3" type="ORF">GBA65_00705</name>
</gene>
<feature type="compositionally biased region" description="Low complexity" evidence="1">
    <location>
        <begin position="30"/>
        <end position="45"/>
    </location>
</feature>
<feature type="signal peptide" evidence="2">
    <location>
        <begin position="1"/>
        <end position="27"/>
    </location>
</feature>
<dbReference type="AlphaFoldDB" id="A0A6G8PSC5"/>
<evidence type="ECO:0000313" key="3">
    <source>
        <dbReference type="EMBL" id="QIN77274.1"/>
    </source>
</evidence>
<sequence>MLATRATPIASVLLAVALLAGCSGEEAQRAPEAPAEASAASPAGSTDGASASTGETVPMPPTTEERSCPPEREEWRIGDFAPPEEPVPPYEVLEEENVRQDCAEAIRLLVDTRASDEAGYALIARDLKALHRDLDAVSVEFTDTEGTFSYSGAALIFNTSAGAEFIGYTYGAPNDEGYYVSVADE</sequence>
<evidence type="ECO:0000256" key="2">
    <source>
        <dbReference type="SAM" id="SignalP"/>
    </source>
</evidence>
<feature type="region of interest" description="Disordered" evidence="1">
    <location>
        <begin position="28"/>
        <end position="88"/>
    </location>
</feature>
<accession>A0A6G8PSC5</accession>
<feature type="compositionally biased region" description="Basic and acidic residues" evidence="1">
    <location>
        <begin position="63"/>
        <end position="77"/>
    </location>
</feature>
<organism evidence="3 4">
    <name type="scientific">Rubrobacter marinus</name>
    <dbReference type="NCBI Taxonomy" id="2653852"/>
    <lineage>
        <taxon>Bacteria</taxon>
        <taxon>Bacillati</taxon>
        <taxon>Actinomycetota</taxon>
        <taxon>Rubrobacteria</taxon>
        <taxon>Rubrobacterales</taxon>
        <taxon>Rubrobacteraceae</taxon>
        <taxon>Rubrobacter</taxon>
    </lineage>
</organism>
<evidence type="ECO:0000256" key="1">
    <source>
        <dbReference type="SAM" id="MobiDB-lite"/>
    </source>
</evidence>
<keyword evidence="2" id="KW-0732">Signal</keyword>
<dbReference type="PROSITE" id="PS51257">
    <property type="entry name" value="PROKAR_LIPOPROTEIN"/>
    <property type="match status" value="1"/>
</dbReference>
<name>A0A6G8PSC5_9ACTN</name>
<proteinExistence type="predicted"/>
<dbReference type="KEGG" id="rmar:GBA65_00705"/>
<dbReference type="RefSeq" id="WP_166394942.1">
    <property type="nucleotide sequence ID" value="NZ_CP045121.1"/>
</dbReference>
<dbReference type="EMBL" id="CP045121">
    <property type="protein sequence ID" value="QIN77274.1"/>
    <property type="molecule type" value="Genomic_DNA"/>
</dbReference>
<evidence type="ECO:0008006" key="5">
    <source>
        <dbReference type="Google" id="ProtNLM"/>
    </source>
</evidence>